<dbReference type="PANTHER" id="PTHR43861">
    <property type="entry name" value="TRANS-ACONITATE 2-METHYLTRANSFERASE-RELATED"/>
    <property type="match status" value="1"/>
</dbReference>
<evidence type="ECO:0000313" key="1">
    <source>
        <dbReference type="EMBL" id="VAX38369.1"/>
    </source>
</evidence>
<name>A0A3B1D827_9ZZZZ</name>
<dbReference type="Gene3D" id="3.40.50.150">
    <property type="entry name" value="Vaccinia Virus protein VP39"/>
    <property type="match status" value="1"/>
</dbReference>
<dbReference type="AlphaFoldDB" id="A0A3B1D827"/>
<accession>A0A3B1D827</accession>
<protein>
    <submittedName>
        <fullName evidence="1">Uncharacterized protein</fullName>
    </submittedName>
</protein>
<dbReference type="Pfam" id="PF13489">
    <property type="entry name" value="Methyltransf_23"/>
    <property type="match status" value="1"/>
</dbReference>
<reference evidence="1" key="1">
    <citation type="submission" date="2018-06" db="EMBL/GenBank/DDBJ databases">
        <authorList>
            <person name="Zhirakovskaya E."/>
        </authorList>
    </citation>
    <scope>NUCLEOTIDE SEQUENCE</scope>
</reference>
<dbReference type="EMBL" id="UOGL01000186">
    <property type="protein sequence ID" value="VAX38369.1"/>
    <property type="molecule type" value="Genomic_DNA"/>
</dbReference>
<dbReference type="InterPro" id="IPR029063">
    <property type="entry name" value="SAM-dependent_MTases_sf"/>
</dbReference>
<organism evidence="1">
    <name type="scientific">hydrothermal vent metagenome</name>
    <dbReference type="NCBI Taxonomy" id="652676"/>
    <lineage>
        <taxon>unclassified sequences</taxon>
        <taxon>metagenomes</taxon>
        <taxon>ecological metagenomes</taxon>
    </lineage>
</organism>
<dbReference type="CDD" id="cd02440">
    <property type="entry name" value="AdoMet_MTases"/>
    <property type="match status" value="1"/>
</dbReference>
<gene>
    <name evidence="1" type="ORF">MNBD_PLANCTO02-1272</name>
</gene>
<feature type="non-terminal residue" evidence="1">
    <location>
        <position position="283"/>
    </location>
</feature>
<sequence>MSIAFPSEIPFEESEWNHKDIKIDLELIDCTLCGSPDYKTILIERDIETGIGGSFRVVQCSDCGLVYTNPRPTPESIGLFYQDDYECYTSYKEDHSKQARWRHELEQAVLQTYYGYPAEKITLATKMKAWWGNIRISRNRQRMGWIPFRSPGRLLDFGCGAGGFLRQMQSHGWQVEGLDFSELVANQVTEETGIPVHIGTLPHPQVKPNSYDTISLWNALEHVHSPSETIQAVKEALRPGGLMVIGVPNSGSFGFETFQNDWFALKLPRHLTHFTPDSLTKLL</sequence>
<proteinExistence type="predicted"/>
<dbReference type="SUPFAM" id="SSF53335">
    <property type="entry name" value="S-adenosyl-L-methionine-dependent methyltransferases"/>
    <property type="match status" value="1"/>
</dbReference>